<feature type="transmembrane region" description="Helical" evidence="5">
    <location>
        <begin position="96"/>
        <end position="118"/>
    </location>
</feature>
<accession>A0A1L0BKC4</accession>
<feature type="transmembrane region" description="Helical" evidence="5">
    <location>
        <begin position="401"/>
        <end position="420"/>
    </location>
</feature>
<dbReference type="OrthoDB" id="1436450at2759"/>
<feature type="transmembrane region" description="Helical" evidence="5">
    <location>
        <begin position="178"/>
        <end position="200"/>
    </location>
</feature>
<evidence type="ECO:0000313" key="8">
    <source>
        <dbReference type="Proteomes" id="UP000182334"/>
    </source>
</evidence>
<keyword evidence="4 5" id="KW-0472">Membrane</keyword>
<keyword evidence="2 5" id="KW-0812">Transmembrane</keyword>
<protein>
    <submittedName>
        <fullName evidence="7">CIC11C00000000717</fullName>
    </submittedName>
</protein>
<evidence type="ECO:0000256" key="3">
    <source>
        <dbReference type="ARBA" id="ARBA00022989"/>
    </source>
</evidence>
<feature type="transmembrane region" description="Helical" evidence="5">
    <location>
        <begin position="64"/>
        <end position="84"/>
    </location>
</feature>
<dbReference type="PANTHER" id="PTHR23051">
    <property type="entry name" value="SOLUTE CARRIER FAMILY 35, MEMBER F5"/>
    <property type="match status" value="1"/>
</dbReference>
<dbReference type="EMBL" id="LT635758">
    <property type="protein sequence ID" value="SGZ51627.1"/>
    <property type="molecule type" value="Genomic_DNA"/>
</dbReference>
<dbReference type="AlphaFoldDB" id="A0A1L0BKC4"/>
<dbReference type="Gene3D" id="1.10.3730.20">
    <property type="match status" value="1"/>
</dbReference>
<proteinExistence type="predicted"/>
<sequence>MGQLSKLVGKQLSSLGSLSGQPLSPQGLVTSPRIRTQEIQARVITEVQDVIDIINDQEKKNFRLGVLFLIVAISTWIVGLELVNSVLKGDEFGKPWFLAFLTGSCFMLNFVPEVFLFIKGLLSTKSEENAPFSPDLSASDFEPSLDSNVVVTEAHPFEKPDSEFNAPIPLTRREIFELSGFIAVIYYSYNVLVMLALQYTSASNQTVLGSTTTMFTLFVGVYLNVDRFTLKKVFCVATSLAGVILINVSENQVGENDGNKFKPKNPALGNFLALLGAFFYALYLLLMKVKCGTGEKTTNERHLFGWVGVFTFIMGFPILTIVHHLGIEKFMLPPSWQIFGMVLINSVFSVISDYVTILAMLLTSPLVTSLALTSSIPITILVDFIILHVTGGDSDSSTSNLFLYGFGVLSILVSVSLININITTENELIEEVIEETFEDAIRQDEVLSPVLSPFLGSTNSTGFISSPRVHDAIGVNRLTPSSLFKRKSKYVSSPLVPAPMNHDDSQFTLNSSSNDELTPMQNANHHHNLYTIDTSLDENAVEPTNANLIVFGGVNHHYYVKTIEPDT</sequence>
<feature type="transmembrane region" description="Helical" evidence="5">
    <location>
        <begin position="369"/>
        <end position="389"/>
    </location>
</feature>
<dbReference type="PANTHER" id="PTHR23051:SF0">
    <property type="entry name" value="SOLUTE CARRIER FAMILY 35 MEMBER F5"/>
    <property type="match status" value="1"/>
</dbReference>
<evidence type="ECO:0000256" key="1">
    <source>
        <dbReference type="ARBA" id="ARBA00004141"/>
    </source>
</evidence>
<evidence type="ECO:0000313" key="7">
    <source>
        <dbReference type="EMBL" id="SGZ51627.1"/>
    </source>
</evidence>
<dbReference type="InterPro" id="IPR037185">
    <property type="entry name" value="EmrE-like"/>
</dbReference>
<dbReference type="Pfam" id="PF00892">
    <property type="entry name" value="EamA"/>
    <property type="match status" value="1"/>
</dbReference>
<dbReference type="Proteomes" id="UP000182334">
    <property type="component" value="Chromosome III"/>
</dbReference>
<comment type="subcellular location">
    <subcellularLocation>
        <location evidence="1">Membrane</location>
        <topology evidence="1">Multi-pass membrane protein</topology>
    </subcellularLocation>
</comment>
<feature type="transmembrane region" description="Helical" evidence="5">
    <location>
        <begin position="306"/>
        <end position="326"/>
    </location>
</feature>
<feature type="domain" description="EamA" evidence="6">
    <location>
        <begin position="180"/>
        <end position="247"/>
    </location>
</feature>
<evidence type="ECO:0000256" key="5">
    <source>
        <dbReference type="SAM" id="Phobius"/>
    </source>
</evidence>
<dbReference type="SUPFAM" id="SSF103481">
    <property type="entry name" value="Multidrug resistance efflux transporter EmrE"/>
    <property type="match status" value="1"/>
</dbReference>
<name>A0A1L0BKC4_9ASCO</name>
<dbReference type="InterPro" id="IPR000620">
    <property type="entry name" value="EamA_dom"/>
</dbReference>
<feature type="transmembrane region" description="Helical" evidence="5">
    <location>
        <begin position="268"/>
        <end position="286"/>
    </location>
</feature>
<feature type="transmembrane region" description="Helical" evidence="5">
    <location>
        <begin position="206"/>
        <end position="225"/>
    </location>
</feature>
<evidence type="ECO:0000259" key="6">
    <source>
        <dbReference type="Pfam" id="PF00892"/>
    </source>
</evidence>
<reference evidence="7 8" key="1">
    <citation type="submission" date="2016-10" db="EMBL/GenBank/DDBJ databases">
        <authorList>
            <person name="de Groot N.N."/>
        </authorList>
    </citation>
    <scope>NUCLEOTIDE SEQUENCE [LARGE SCALE GENOMIC DNA]</scope>
    <source>
        <strain evidence="7 8">CBS 141442</strain>
    </source>
</reference>
<organism evidence="7 8">
    <name type="scientific">Sungouiella intermedia</name>
    <dbReference type="NCBI Taxonomy" id="45354"/>
    <lineage>
        <taxon>Eukaryota</taxon>
        <taxon>Fungi</taxon>
        <taxon>Dikarya</taxon>
        <taxon>Ascomycota</taxon>
        <taxon>Saccharomycotina</taxon>
        <taxon>Pichiomycetes</taxon>
        <taxon>Metschnikowiaceae</taxon>
        <taxon>Sungouiella</taxon>
    </lineage>
</organism>
<dbReference type="STRING" id="45354.A0A1L0BKC4"/>
<keyword evidence="3 5" id="KW-1133">Transmembrane helix</keyword>
<feature type="transmembrane region" description="Helical" evidence="5">
    <location>
        <begin position="232"/>
        <end position="248"/>
    </location>
</feature>
<keyword evidence="8" id="KW-1185">Reference proteome</keyword>
<gene>
    <name evidence="7" type="ORF">SAMEA4029010_CIC11G00000000717</name>
</gene>
<evidence type="ECO:0000256" key="2">
    <source>
        <dbReference type="ARBA" id="ARBA00022692"/>
    </source>
</evidence>
<dbReference type="GO" id="GO:0000329">
    <property type="term" value="C:fungal-type vacuole membrane"/>
    <property type="evidence" value="ECO:0007669"/>
    <property type="project" value="TreeGrafter"/>
</dbReference>
<feature type="transmembrane region" description="Helical" evidence="5">
    <location>
        <begin position="338"/>
        <end position="362"/>
    </location>
</feature>
<evidence type="ECO:0000256" key="4">
    <source>
        <dbReference type="ARBA" id="ARBA00023136"/>
    </source>
</evidence>